<protein>
    <recommendedName>
        <fullName evidence="2">DNA-3-methyladenine glycosylase II</fullName>
        <ecNumber evidence="2">3.2.2.21</ecNumber>
    </recommendedName>
</protein>
<feature type="domain" description="HhH-GPD" evidence="5">
    <location>
        <begin position="47"/>
        <end position="198"/>
    </location>
</feature>
<keyword evidence="3" id="KW-0227">DNA damage</keyword>
<dbReference type="InterPro" id="IPR051912">
    <property type="entry name" value="Alkylbase_DNA_Glycosylase/TA"/>
</dbReference>
<evidence type="ECO:0000313" key="6">
    <source>
        <dbReference type="EMBL" id="UTY39847.1"/>
    </source>
</evidence>
<comment type="catalytic activity">
    <reaction evidence="1">
        <text>Hydrolysis of alkylated DNA, releasing 3-methyladenine, 3-methylguanine, 7-methylguanine and 7-methyladenine.</text>
        <dbReference type="EC" id="3.2.2.21"/>
    </reaction>
</comment>
<dbReference type="Gene3D" id="1.10.1670.40">
    <property type="match status" value="1"/>
</dbReference>
<dbReference type="Pfam" id="PF00730">
    <property type="entry name" value="HhH-GPD"/>
    <property type="match status" value="1"/>
</dbReference>
<dbReference type="SUPFAM" id="SSF48150">
    <property type="entry name" value="DNA-glycosylase"/>
    <property type="match status" value="1"/>
</dbReference>
<evidence type="ECO:0000256" key="2">
    <source>
        <dbReference type="ARBA" id="ARBA00012000"/>
    </source>
</evidence>
<dbReference type="PANTHER" id="PTHR43003">
    <property type="entry name" value="DNA-3-METHYLADENINE GLYCOSYLASE"/>
    <property type="match status" value="1"/>
</dbReference>
<organism evidence="6 7">
    <name type="scientific">Allocoprobacillus halotolerans</name>
    <dbReference type="NCBI Taxonomy" id="2944914"/>
    <lineage>
        <taxon>Bacteria</taxon>
        <taxon>Bacillati</taxon>
        <taxon>Bacillota</taxon>
        <taxon>Erysipelotrichia</taxon>
        <taxon>Erysipelotrichales</taxon>
        <taxon>Erysipelotrichaceae</taxon>
        <taxon>Allocoprobacillus</taxon>
    </lineage>
</organism>
<proteinExistence type="predicted"/>
<keyword evidence="7" id="KW-1185">Reference proteome</keyword>
<gene>
    <name evidence="6" type="ORF">NMU03_03295</name>
</gene>
<evidence type="ECO:0000313" key="7">
    <source>
        <dbReference type="Proteomes" id="UP001060112"/>
    </source>
</evidence>
<dbReference type="InterPro" id="IPR011257">
    <property type="entry name" value="DNA_glycosylase"/>
</dbReference>
<dbReference type="RefSeq" id="WP_290141282.1">
    <property type="nucleotide sequence ID" value="NZ_CP101620.1"/>
</dbReference>
<evidence type="ECO:0000256" key="1">
    <source>
        <dbReference type="ARBA" id="ARBA00000086"/>
    </source>
</evidence>
<dbReference type="CDD" id="cd00056">
    <property type="entry name" value="ENDO3c"/>
    <property type="match status" value="1"/>
</dbReference>
<dbReference type="InterPro" id="IPR003265">
    <property type="entry name" value="HhH-GPD_domain"/>
</dbReference>
<evidence type="ECO:0000256" key="3">
    <source>
        <dbReference type="ARBA" id="ARBA00022763"/>
    </source>
</evidence>
<reference evidence="6" key="1">
    <citation type="submission" date="2022-07" db="EMBL/GenBank/DDBJ databases">
        <title>Faecal culturing of patients with breast cancer.</title>
        <authorList>
            <person name="Teng N.M.Y."/>
            <person name="Kiu R."/>
            <person name="Evans R."/>
            <person name="Baker D.J."/>
            <person name="Zenner C."/>
            <person name="Robinson S.D."/>
            <person name="Hall L.J."/>
        </authorList>
    </citation>
    <scope>NUCLEOTIDE SEQUENCE</scope>
    <source>
        <strain evidence="6">LH1062</strain>
    </source>
</reference>
<evidence type="ECO:0000256" key="4">
    <source>
        <dbReference type="ARBA" id="ARBA00023204"/>
    </source>
</evidence>
<evidence type="ECO:0000259" key="5">
    <source>
        <dbReference type="SMART" id="SM00478"/>
    </source>
</evidence>
<sequence>MYFQYGAKEIEYLKSKDKKLAVYIDQLGHIDRPVHHDIFSSLIYYIVGQQISTKAHQTIWDRMVYELGSIQPDIIINAGKEKIQSFGMTFKKADYILELCDKIMNNEVDFHSFEKKSDEVIIKELSSLNGIGVWTAQMILLHCLERPDVLSYGDLAILKGMKIVYHHQKIDKRLFEKYKKRFSPYGSVASIYFWAIASLENIETR</sequence>
<dbReference type="Gene3D" id="1.10.340.30">
    <property type="entry name" value="Hypothetical protein, domain 2"/>
    <property type="match status" value="1"/>
</dbReference>
<accession>A0ABY5I4Z0</accession>
<dbReference type="EC" id="3.2.2.21" evidence="2"/>
<name>A0ABY5I4Z0_9FIRM</name>
<dbReference type="PANTHER" id="PTHR43003:SF5">
    <property type="entry name" value="DNA-3-METHYLADENINE GLYCOSYLASE"/>
    <property type="match status" value="1"/>
</dbReference>
<dbReference type="Proteomes" id="UP001060112">
    <property type="component" value="Chromosome"/>
</dbReference>
<dbReference type="EMBL" id="CP101620">
    <property type="protein sequence ID" value="UTY39847.1"/>
    <property type="molecule type" value="Genomic_DNA"/>
</dbReference>
<dbReference type="SMART" id="SM00478">
    <property type="entry name" value="ENDO3c"/>
    <property type="match status" value="1"/>
</dbReference>
<keyword evidence="4" id="KW-0234">DNA repair</keyword>